<dbReference type="SUPFAM" id="SSF55486">
    <property type="entry name" value="Metalloproteases ('zincins'), catalytic domain"/>
    <property type="match status" value="1"/>
</dbReference>
<accession>A0A1I2HQY4</accession>
<reference evidence="3 4" key="1">
    <citation type="submission" date="2016-10" db="EMBL/GenBank/DDBJ databases">
        <authorList>
            <person name="de Groot N.N."/>
        </authorList>
    </citation>
    <scope>NUCLEOTIDE SEQUENCE [LARGE SCALE GENOMIC DNA]</scope>
    <source>
        <strain>GEY</strain>
        <strain evidence="4">DSM 9560</strain>
    </source>
</reference>
<dbReference type="GO" id="GO:0070006">
    <property type="term" value="F:metalloaminopeptidase activity"/>
    <property type="evidence" value="ECO:0007669"/>
    <property type="project" value="TreeGrafter"/>
</dbReference>
<dbReference type="AlphaFoldDB" id="A0A1I2HQY4"/>
<dbReference type="PANTHER" id="PTHR11533:SF174">
    <property type="entry name" value="PUROMYCIN-SENSITIVE AMINOPEPTIDASE-RELATED"/>
    <property type="match status" value="1"/>
</dbReference>
<evidence type="ECO:0000313" key="3">
    <source>
        <dbReference type="EMBL" id="SFF31156.1"/>
    </source>
</evidence>
<evidence type="ECO:0000259" key="2">
    <source>
        <dbReference type="Pfam" id="PF01433"/>
    </source>
</evidence>
<name>A0A1I2HQY4_9BACT</name>
<feature type="region of interest" description="Disordered" evidence="1">
    <location>
        <begin position="762"/>
        <end position="784"/>
    </location>
</feature>
<gene>
    <name evidence="3" type="ORF">SAMN04488541_102517</name>
</gene>
<sequence length="784" mass="90089">MVVISTMAVSALAQSENTDKSYFRQLGQELPTPNNYRTGSGAPGHEYWQQRADYDIKVELDDEKQRITGAETVTYFNNSPDPLNYIWLQLDQNILDKESDYYKTQTGSGRRGGVSQLTDKITTSQIKALADRSFDGGHKIQYVRDVAGNPLKYTIVKTMMRIDLPKPLRKGEKFVFNVGWYYNVNDRLNPALAAGSRGGCEFFPEDGNWLYSITQWFPRMAVYDDYNGWNHKQFLGQGEFSLTFGNYKVAITVPSDHIVGATGVLQNPQQVLTAEQQRRFNEAKTAKKPVVIVTQAEAIEKEKTKAKDKKTWIYQAENVRDFAFTSSRKFIWDAMGVNIGGKTVMAMSYYPKEANPLYGQYSTEAVAHTLRVYSKYTFDYPYPVAISVEASNGMEYPMICFNYGRPEKDGTYSDRIKYGAISVIIHEVGHNFFPMIVNSDERNWTWMDEGLNTFLQFLAEQEWDRNYPSQRGFPKNIVDYMKSDQSELEPIMTNSESVKQLGPNAYAKPATALNILRETILGRELFDHAFKEYSRRWMFKHPNPADFFRTMEDASGIDLDWFWRGWFFTTDPVDISIDRVVEGVFDTKNPEIEKARLRAERASKPEELGIQRNRKDVPQTAVEANPDLLDFYNSYDPLAVTEADKKAYQAYIASLSPEDKKWLESQKYFYQVDFSNVGGLVMPLIVEFEYEDGTKDVERIPAEIWRIDNKKVSKIFVKDKKVKSFTLDPYSETADIDISNNYFPRRSQPTRFELIKQNSYMRGVGGANPMQQQKQEKKTSGGGN</sequence>
<dbReference type="GO" id="GO:0005737">
    <property type="term" value="C:cytoplasm"/>
    <property type="evidence" value="ECO:0007669"/>
    <property type="project" value="TreeGrafter"/>
</dbReference>
<dbReference type="GO" id="GO:0008270">
    <property type="term" value="F:zinc ion binding"/>
    <property type="evidence" value="ECO:0007669"/>
    <property type="project" value="InterPro"/>
</dbReference>
<keyword evidence="4" id="KW-1185">Reference proteome</keyword>
<dbReference type="GO" id="GO:0043171">
    <property type="term" value="P:peptide catabolic process"/>
    <property type="evidence" value="ECO:0007669"/>
    <property type="project" value="TreeGrafter"/>
</dbReference>
<feature type="domain" description="Peptidase M1 membrane alanine aminopeptidase" evidence="2">
    <location>
        <begin position="364"/>
        <end position="566"/>
    </location>
</feature>
<dbReference type="InterPro" id="IPR014782">
    <property type="entry name" value="Peptidase_M1_dom"/>
</dbReference>
<dbReference type="InterPro" id="IPR027268">
    <property type="entry name" value="Peptidase_M4/M1_CTD_sf"/>
</dbReference>
<dbReference type="GO" id="GO:0042277">
    <property type="term" value="F:peptide binding"/>
    <property type="evidence" value="ECO:0007669"/>
    <property type="project" value="TreeGrafter"/>
</dbReference>
<dbReference type="GO" id="GO:0005615">
    <property type="term" value="C:extracellular space"/>
    <property type="evidence" value="ECO:0007669"/>
    <property type="project" value="TreeGrafter"/>
</dbReference>
<proteinExistence type="predicted"/>
<dbReference type="GO" id="GO:0016020">
    <property type="term" value="C:membrane"/>
    <property type="evidence" value="ECO:0007669"/>
    <property type="project" value="TreeGrafter"/>
</dbReference>
<dbReference type="EMBL" id="FONY01000025">
    <property type="protein sequence ID" value="SFF31156.1"/>
    <property type="molecule type" value="Genomic_DNA"/>
</dbReference>
<feature type="compositionally biased region" description="Basic and acidic residues" evidence="1">
    <location>
        <begin position="774"/>
        <end position="784"/>
    </location>
</feature>
<protein>
    <submittedName>
        <fullName evidence="3">Peptidase family M1</fullName>
    </submittedName>
</protein>
<dbReference type="InterPro" id="IPR050344">
    <property type="entry name" value="Peptidase_M1_aminopeptidases"/>
</dbReference>
<dbReference type="Pfam" id="PF01433">
    <property type="entry name" value="Peptidase_M1"/>
    <property type="match status" value="1"/>
</dbReference>
<evidence type="ECO:0000256" key="1">
    <source>
        <dbReference type="SAM" id="MobiDB-lite"/>
    </source>
</evidence>
<dbReference type="CDD" id="cd09604">
    <property type="entry name" value="M1_APN_like"/>
    <property type="match status" value="1"/>
</dbReference>
<dbReference type="Gene3D" id="1.10.390.10">
    <property type="entry name" value="Neutral Protease Domain 2"/>
    <property type="match status" value="1"/>
</dbReference>
<organism evidence="3 4">
    <name type="scientific">Thermoflexibacter ruber</name>
    <dbReference type="NCBI Taxonomy" id="1003"/>
    <lineage>
        <taxon>Bacteria</taxon>
        <taxon>Pseudomonadati</taxon>
        <taxon>Bacteroidota</taxon>
        <taxon>Cytophagia</taxon>
        <taxon>Cytophagales</taxon>
        <taxon>Thermoflexibacteraceae</taxon>
        <taxon>Thermoflexibacter</taxon>
    </lineage>
</organism>
<dbReference type="STRING" id="1003.SAMN04488541_102517"/>
<dbReference type="PANTHER" id="PTHR11533">
    <property type="entry name" value="PROTEASE M1 ZINC METALLOPROTEASE"/>
    <property type="match status" value="1"/>
</dbReference>
<dbReference type="Proteomes" id="UP000199513">
    <property type="component" value="Unassembled WGS sequence"/>
</dbReference>
<evidence type="ECO:0000313" key="4">
    <source>
        <dbReference type="Proteomes" id="UP000199513"/>
    </source>
</evidence>